<dbReference type="AlphaFoldDB" id="A0A261RVP9"/>
<protein>
    <submittedName>
        <fullName evidence="6">AraC family transcriptional regulator</fullName>
    </submittedName>
</protein>
<dbReference type="InterPro" id="IPR003313">
    <property type="entry name" value="AraC-bd"/>
</dbReference>
<proteinExistence type="predicted"/>
<dbReference type="GO" id="GO:0003700">
    <property type="term" value="F:DNA-binding transcription factor activity"/>
    <property type="evidence" value="ECO:0007669"/>
    <property type="project" value="InterPro"/>
</dbReference>
<evidence type="ECO:0000256" key="4">
    <source>
        <dbReference type="ARBA" id="ARBA00023163"/>
    </source>
</evidence>
<dbReference type="Pfam" id="PF12833">
    <property type="entry name" value="HTH_18"/>
    <property type="match status" value="1"/>
</dbReference>
<keyword evidence="2" id="KW-0238">DNA-binding</keyword>
<evidence type="ECO:0000256" key="1">
    <source>
        <dbReference type="ARBA" id="ARBA00023015"/>
    </source>
</evidence>
<dbReference type="SMART" id="SM00342">
    <property type="entry name" value="HTH_ARAC"/>
    <property type="match status" value="1"/>
</dbReference>
<dbReference type="RefSeq" id="WP_094828404.1">
    <property type="nucleotide sequence ID" value="NZ_NEVL01000005.1"/>
</dbReference>
<dbReference type="PROSITE" id="PS01124">
    <property type="entry name" value="HTH_ARAC_FAMILY_2"/>
    <property type="match status" value="1"/>
</dbReference>
<dbReference type="SUPFAM" id="SSF51215">
    <property type="entry name" value="Regulatory protein AraC"/>
    <property type="match status" value="1"/>
</dbReference>
<sequence length="266" mass="28273">MSAAPHELVRSHALPGVTALALDSARHYGRHTHDQYGIGLILAGAQRSASGRGPVVAGAGELITVNPGEVHDGIPLTGARRWQMLYFDVELLRDDDGRLREFTAPVARDVRAAGLFARLYACLREPGAQAGQLAPQSLLLALRARLGACSGAAADAARIDGAALAPARARIDADPAAQHRLDALAQACGLSRYAFLRAIARLTGLTPHAYVQQQRLHLARRLLARGEPVAQAAADAGFADQSHLTRLFVRDYGVTPARYGRAAPPR</sequence>
<dbReference type="PANTHER" id="PTHR46796:SF2">
    <property type="entry name" value="TRANSCRIPTIONAL REGULATORY PROTEIN"/>
    <property type="match status" value="1"/>
</dbReference>
<keyword evidence="1" id="KW-0805">Transcription regulation</keyword>
<dbReference type="Proteomes" id="UP000217005">
    <property type="component" value="Unassembled WGS sequence"/>
</dbReference>
<gene>
    <name evidence="6" type="ORF">CEG14_21290</name>
</gene>
<feature type="domain" description="HTH araC/xylS-type" evidence="5">
    <location>
        <begin position="165"/>
        <end position="262"/>
    </location>
</feature>
<dbReference type="InterPro" id="IPR018060">
    <property type="entry name" value="HTH_AraC"/>
</dbReference>
<dbReference type="PANTHER" id="PTHR46796">
    <property type="entry name" value="HTH-TYPE TRANSCRIPTIONAL ACTIVATOR RHAS-RELATED"/>
    <property type="match status" value="1"/>
</dbReference>
<dbReference type="PROSITE" id="PS00041">
    <property type="entry name" value="HTH_ARAC_FAMILY_1"/>
    <property type="match status" value="1"/>
</dbReference>
<keyword evidence="3" id="KW-0010">Activator</keyword>
<dbReference type="GO" id="GO:0043565">
    <property type="term" value="F:sequence-specific DNA binding"/>
    <property type="evidence" value="ECO:0007669"/>
    <property type="project" value="InterPro"/>
</dbReference>
<dbReference type="SUPFAM" id="SSF46689">
    <property type="entry name" value="Homeodomain-like"/>
    <property type="match status" value="2"/>
</dbReference>
<keyword evidence="4" id="KW-0804">Transcription</keyword>
<dbReference type="InterPro" id="IPR037923">
    <property type="entry name" value="HTH-like"/>
</dbReference>
<comment type="caution">
    <text evidence="6">The sequence shown here is derived from an EMBL/GenBank/DDBJ whole genome shotgun (WGS) entry which is preliminary data.</text>
</comment>
<dbReference type="EMBL" id="NEVL01000005">
    <property type="protein sequence ID" value="OZI29166.1"/>
    <property type="molecule type" value="Genomic_DNA"/>
</dbReference>
<evidence type="ECO:0000259" key="5">
    <source>
        <dbReference type="PROSITE" id="PS01124"/>
    </source>
</evidence>
<evidence type="ECO:0000256" key="3">
    <source>
        <dbReference type="ARBA" id="ARBA00023159"/>
    </source>
</evidence>
<organism evidence="6 7">
    <name type="scientific">Bordetella genomosp. 1</name>
    <dbReference type="NCBI Taxonomy" id="1395607"/>
    <lineage>
        <taxon>Bacteria</taxon>
        <taxon>Pseudomonadati</taxon>
        <taxon>Pseudomonadota</taxon>
        <taxon>Betaproteobacteria</taxon>
        <taxon>Burkholderiales</taxon>
        <taxon>Alcaligenaceae</taxon>
        <taxon>Bordetella</taxon>
    </lineage>
</organism>
<evidence type="ECO:0000313" key="7">
    <source>
        <dbReference type="Proteomes" id="UP000217005"/>
    </source>
</evidence>
<dbReference type="InterPro" id="IPR009057">
    <property type="entry name" value="Homeodomain-like_sf"/>
</dbReference>
<dbReference type="InterPro" id="IPR018062">
    <property type="entry name" value="HTH_AraC-typ_CS"/>
</dbReference>
<reference evidence="6 7" key="1">
    <citation type="submission" date="2017-05" db="EMBL/GenBank/DDBJ databases">
        <title>Complete and WGS of Bordetella genogroups.</title>
        <authorList>
            <person name="Spilker T."/>
            <person name="LiPuma J."/>
        </authorList>
    </citation>
    <scope>NUCLEOTIDE SEQUENCE [LARGE SCALE GENOMIC DNA]</scope>
    <source>
        <strain evidence="6 7">AU17610</strain>
    </source>
</reference>
<accession>A0A261RVP9</accession>
<dbReference type="InterPro" id="IPR050204">
    <property type="entry name" value="AraC_XylS_family_regulators"/>
</dbReference>
<evidence type="ECO:0000313" key="6">
    <source>
        <dbReference type="EMBL" id="OZI29166.1"/>
    </source>
</evidence>
<dbReference type="Pfam" id="PF02311">
    <property type="entry name" value="AraC_binding"/>
    <property type="match status" value="1"/>
</dbReference>
<dbReference type="Gene3D" id="1.10.10.60">
    <property type="entry name" value="Homeodomain-like"/>
    <property type="match status" value="1"/>
</dbReference>
<evidence type="ECO:0000256" key="2">
    <source>
        <dbReference type="ARBA" id="ARBA00023125"/>
    </source>
</evidence>
<dbReference type="OrthoDB" id="9809338at2"/>
<name>A0A261RVP9_9BORD</name>